<protein>
    <recommendedName>
        <fullName evidence="2">Phosphatidic acid phosphatase type 2/haloperoxidase domain-containing protein</fullName>
    </recommendedName>
</protein>
<name>A0A1F4YG75_9BACT</name>
<organism evidence="3 4">
    <name type="scientific">Candidatus Amesbacteria bacterium RIFCSPHIGHO2_01_FULL_48_32b</name>
    <dbReference type="NCBI Taxonomy" id="1797253"/>
    <lineage>
        <taxon>Bacteria</taxon>
        <taxon>Candidatus Amesiibacteriota</taxon>
    </lineage>
</organism>
<keyword evidence="1" id="KW-0812">Transmembrane</keyword>
<dbReference type="SUPFAM" id="SSF48317">
    <property type="entry name" value="Acid phosphatase/Vanadium-dependent haloperoxidase"/>
    <property type="match status" value="1"/>
</dbReference>
<dbReference type="Pfam" id="PF01569">
    <property type="entry name" value="PAP2"/>
    <property type="match status" value="1"/>
</dbReference>
<feature type="transmembrane region" description="Helical" evidence="1">
    <location>
        <begin position="9"/>
        <end position="30"/>
    </location>
</feature>
<evidence type="ECO:0000313" key="3">
    <source>
        <dbReference type="EMBL" id="OGC92243.1"/>
    </source>
</evidence>
<keyword evidence="1" id="KW-1133">Transmembrane helix</keyword>
<reference evidence="3 4" key="1">
    <citation type="journal article" date="2016" name="Nat. Commun.">
        <title>Thousands of microbial genomes shed light on interconnected biogeochemical processes in an aquifer system.</title>
        <authorList>
            <person name="Anantharaman K."/>
            <person name="Brown C.T."/>
            <person name="Hug L.A."/>
            <person name="Sharon I."/>
            <person name="Castelle C.J."/>
            <person name="Probst A.J."/>
            <person name="Thomas B.C."/>
            <person name="Singh A."/>
            <person name="Wilkins M.J."/>
            <person name="Karaoz U."/>
            <person name="Brodie E.L."/>
            <person name="Williams K.H."/>
            <person name="Hubbard S.S."/>
            <person name="Banfield J.F."/>
        </authorList>
    </citation>
    <scope>NUCLEOTIDE SEQUENCE [LARGE SCALE GENOMIC DNA]</scope>
</reference>
<feature type="transmembrane region" description="Helical" evidence="1">
    <location>
        <begin position="36"/>
        <end position="54"/>
    </location>
</feature>
<dbReference type="AlphaFoldDB" id="A0A1F4YG75"/>
<dbReference type="EMBL" id="MEXH01000020">
    <property type="protein sequence ID" value="OGC92243.1"/>
    <property type="molecule type" value="Genomic_DNA"/>
</dbReference>
<dbReference type="Proteomes" id="UP000178176">
    <property type="component" value="Unassembled WGS sequence"/>
</dbReference>
<keyword evidence="1" id="KW-0472">Membrane</keyword>
<accession>A0A1F4YG75</accession>
<dbReference type="InterPro" id="IPR036938">
    <property type="entry name" value="PAP2/HPO_sf"/>
</dbReference>
<sequence length="151" mass="16307">MDLISRFDFILELGNYLLIAMYTALSVSWWKKRREALTHALISSLLAWVIAGFIKDIIPTPRPFVQNGLIPTASISVGTGGFPSAHTAAAFALGISAFMHDGPVGTLMLTSSLLIGVLRVLGNVHYPLDILGGAILGSVIAYLVFRFHPRS</sequence>
<dbReference type="SMART" id="SM00014">
    <property type="entry name" value="acidPPc"/>
    <property type="match status" value="1"/>
</dbReference>
<feature type="transmembrane region" description="Helical" evidence="1">
    <location>
        <begin position="104"/>
        <end position="122"/>
    </location>
</feature>
<proteinExistence type="predicted"/>
<evidence type="ECO:0000259" key="2">
    <source>
        <dbReference type="SMART" id="SM00014"/>
    </source>
</evidence>
<evidence type="ECO:0000256" key="1">
    <source>
        <dbReference type="SAM" id="Phobius"/>
    </source>
</evidence>
<dbReference type="InterPro" id="IPR000326">
    <property type="entry name" value="PAP2/HPO"/>
</dbReference>
<comment type="caution">
    <text evidence="3">The sequence shown here is derived from an EMBL/GenBank/DDBJ whole genome shotgun (WGS) entry which is preliminary data.</text>
</comment>
<feature type="domain" description="Phosphatidic acid phosphatase type 2/haloperoxidase" evidence="2">
    <location>
        <begin position="36"/>
        <end position="145"/>
    </location>
</feature>
<dbReference type="PANTHER" id="PTHR14969">
    <property type="entry name" value="SPHINGOSINE-1-PHOSPHATE PHOSPHOHYDROLASE"/>
    <property type="match status" value="1"/>
</dbReference>
<dbReference type="Gene3D" id="1.20.144.10">
    <property type="entry name" value="Phosphatidic acid phosphatase type 2/haloperoxidase"/>
    <property type="match status" value="1"/>
</dbReference>
<gene>
    <name evidence="3" type="ORF">A2876_04425</name>
</gene>
<dbReference type="PANTHER" id="PTHR14969:SF13">
    <property type="entry name" value="AT30094P"/>
    <property type="match status" value="1"/>
</dbReference>
<feature type="transmembrane region" description="Helical" evidence="1">
    <location>
        <begin position="128"/>
        <end position="145"/>
    </location>
</feature>
<evidence type="ECO:0000313" key="4">
    <source>
        <dbReference type="Proteomes" id="UP000178176"/>
    </source>
</evidence>